<evidence type="ECO:0000313" key="8">
    <source>
        <dbReference type="Proteomes" id="UP000009328"/>
    </source>
</evidence>
<dbReference type="InterPro" id="IPR005349">
    <property type="entry name" value="TMEM14"/>
</dbReference>
<evidence type="ECO:0000256" key="3">
    <source>
        <dbReference type="ARBA" id="ARBA00022692"/>
    </source>
</evidence>
<keyword evidence="3 6" id="KW-0812">Transmembrane</keyword>
<reference evidence="7 8" key="1">
    <citation type="journal article" date="2012" name="Eukaryot. Cell">
        <title>Draft genome sequence of Wickerhamomyces ciferrii NRRL Y-1031 F-60-10.</title>
        <authorList>
            <person name="Schneider J."/>
            <person name="Andrea H."/>
            <person name="Blom J."/>
            <person name="Jaenicke S."/>
            <person name="Ruckert C."/>
            <person name="Schorsch C."/>
            <person name="Szczepanowski R."/>
            <person name="Farwick M."/>
            <person name="Goesmann A."/>
            <person name="Puhler A."/>
            <person name="Schaffer S."/>
            <person name="Tauch A."/>
            <person name="Kohler T."/>
            <person name="Brinkrolf K."/>
        </authorList>
    </citation>
    <scope>NUCLEOTIDE SEQUENCE [LARGE SCALE GENOMIC DNA]</scope>
    <source>
        <strain evidence="8">ATCC 14091 / BCRC 22168 / CBS 111 / JCM 3599 / NBRC 0793 / NRRL Y-1031 F-60-10</strain>
    </source>
</reference>
<sequence>MFSKKRSIPSLVAGLTFATAFGTAGYLLKNNADYGLELALGSSSLLLAAGIARGIPVKFSKPVPIVLTVLGLLALEEFGVVVALVGETFGITNGFEISDDKTKNC</sequence>
<accession>K0KKA2</accession>
<keyword evidence="5 6" id="KW-0472">Membrane</keyword>
<dbReference type="STRING" id="1206466.K0KKA2"/>
<comment type="caution">
    <text evidence="7">The sequence shown here is derived from an EMBL/GenBank/DDBJ whole genome shotgun (WGS) entry which is preliminary data.</text>
</comment>
<keyword evidence="8" id="KW-1185">Reference proteome</keyword>
<dbReference type="FunCoup" id="K0KKA2">
    <property type="interactions" value="70"/>
</dbReference>
<proteinExistence type="inferred from homology"/>
<dbReference type="Proteomes" id="UP000009328">
    <property type="component" value="Unassembled WGS sequence"/>
</dbReference>
<feature type="transmembrane region" description="Helical" evidence="6">
    <location>
        <begin position="7"/>
        <end position="28"/>
    </location>
</feature>
<evidence type="ECO:0000256" key="1">
    <source>
        <dbReference type="ARBA" id="ARBA00004370"/>
    </source>
</evidence>
<dbReference type="HOGENOM" id="CLU_2238703_0_0_1"/>
<protein>
    <submittedName>
        <fullName evidence="7">Membrane protein</fullName>
    </submittedName>
</protein>
<comment type="subcellular location">
    <subcellularLocation>
        <location evidence="1">Membrane</location>
    </subcellularLocation>
</comment>
<evidence type="ECO:0000256" key="2">
    <source>
        <dbReference type="ARBA" id="ARBA00007590"/>
    </source>
</evidence>
<name>K0KKA2_WICCF</name>
<dbReference type="GO" id="GO:0016020">
    <property type="term" value="C:membrane"/>
    <property type="evidence" value="ECO:0007669"/>
    <property type="project" value="UniProtKB-SubCell"/>
</dbReference>
<dbReference type="InParanoid" id="K0KKA2"/>
<dbReference type="Gene3D" id="1.10.10.1740">
    <property type="entry name" value="Transmembrane protein 14-like"/>
    <property type="match status" value="1"/>
</dbReference>
<organism evidence="7 8">
    <name type="scientific">Wickerhamomyces ciferrii (strain ATCC 14091 / BCRC 22168 / CBS 111 / JCM 3599 / NBRC 0793 / NRRL Y-1031 F-60-10)</name>
    <name type="common">Yeast</name>
    <name type="synonym">Pichia ciferrii</name>
    <dbReference type="NCBI Taxonomy" id="1206466"/>
    <lineage>
        <taxon>Eukaryota</taxon>
        <taxon>Fungi</taxon>
        <taxon>Dikarya</taxon>
        <taxon>Ascomycota</taxon>
        <taxon>Saccharomycotina</taxon>
        <taxon>Saccharomycetes</taxon>
        <taxon>Phaffomycetales</taxon>
        <taxon>Wickerhamomycetaceae</taxon>
        <taxon>Wickerhamomyces</taxon>
    </lineage>
</organism>
<evidence type="ECO:0000256" key="6">
    <source>
        <dbReference type="SAM" id="Phobius"/>
    </source>
</evidence>
<gene>
    <name evidence="7" type="ORF">BN7_2141</name>
</gene>
<feature type="transmembrane region" description="Helical" evidence="6">
    <location>
        <begin position="64"/>
        <end position="85"/>
    </location>
</feature>
<dbReference type="eggNOG" id="KOG4267">
    <property type="taxonomic scope" value="Eukaryota"/>
</dbReference>
<comment type="similarity">
    <text evidence="2">Belongs to the TMEM14 family.</text>
</comment>
<dbReference type="InterPro" id="IPR044890">
    <property type="entry name" value="TMEM14_sf"/>
</dbReference>
<evidence type="ECO:0000313" key="7">
    <source>
        <dbReference type="EMBL" id="CCH42597.1"/>
    </source>
</evidence>
<evidence type="ECO:0000256" key="5">
    <source>
        <dbReference type="ARBA" id="ARBA00023136"/>
    </source>
</evidence>
<dbReference type="EMBL" id="CAIF01000049">
    <property type="protein sequence ID" value="CCH42597.1"/>
    <property type="molecule type" value="Genomic_DNA"/>
</dbReference>
<evidence type="ECO:0000256" key="4">
    <source>
        <dbReference type="ARBA" id="ARBA00022989"/>
    </source>
</evidence>
<feature type="transmembrane region" description="Helical" evidence="6">
    <location>
        <begin position="34"/>
        <end position="52"/>
    </location>
</feature>
<dbReference type="Pfam" id="PF03647">
    <property type="entry name" value="Tmemb_14"/>
    <property type="match status" value="1"/>
</dbReference>
<dbReference type="AlphaFoldDB" id="K0KKA2"/>
<keyword evidence="4 6" id="KW-1133">Transmembrane helix</keyword>